<dbReference type="SUPFAM" id="SSF53756">
    <property type="entry name" value="UDP-Glycosyltransferase/glycogen phosphorylase"/>
    <property type="match status" value="1"/>
</dbReference>
<sequence>MASKHHVFCIPFPGAGHGVNMMNIALALASPTVTVHTLVHSIKQSGSWIAATGQAPNQYMHLEVIGDGKWEDWHPPGARELVQTIMSDEYTASNEAKVAEILTRSADSRGVALIFNGLMGKLLGVAERYSMKTFLLNPTAYYMGRLGSCHREGASLTEKYALRGIGGSTKPVQAELGDVLDLTQQMYYMMFKPTLDAVSGVIYSQTNTGLDGDDYQQKTLIAPNNLNKAEYMVGPLLPPWFEEALENRSGTAEKLAAASQDYECMRFMDAQPEKSVVYVGTGSHIELEFEQAKAIIDALRKHHVPWVLLFRNDTDKMRSLLGGDSITDGVVAPWVPQLEMLLHPALKCVFSHGGFGTMVEGIYAGQSFITTPVMSDQFIDTRVMLHLGIALGTIAENRHVSGMGREKLTPFWPADSDKILAELFDSIFDGSEEAEKRLQNARNASLALRKRMKDAKARTGAAELQRLRRDMVMVGS</sequence>
<evidence type="ECO:0000256" key="1">
    <source>
        <dbReference type="ARBA" id="ARBA00009995"/>
    </source>
</evidence>
<dbReference type="AlphaFoldDB" id="A0A0N1H2U9"/>
<comment type="similarity">
    <text evidence="1">Belongs to the UDP-glycosyltransferase family.</text>
</comment>
<proteinExistence type="inferred from homology"/>
<dbReference type="STRING" id="1664694.A0A0N1H2U9"/>
<name>A0A0N1H2U9_9EURO</name>
<evidence type="ECO:0000313" key="5">
    <source>
        <dbReference type="Proteomes" id="UP000038010"/>
    </source>
</evidence>
<evidence type="ECO:0000256" key="2">
    <source>
        <dbReference type="ARBA" id="ARBA00022679"/>
    </source>
</evidence>
<protein>
    <submittedName>
        <fullName evidence="4">UDP-glycosyltransferase 87A1</fullName>
    </submittedName>
</protein>
<gene>
    <name evidence="4" type="ORF">AB675_7416</name>
</gene>
<dbReference type="InterPro" id="IPR002213">
    <property type="entry name" value="UDP_glucos_trans"/>
</dbReference>
<dbReference type="Pfam" id="PF00201">
    <property type="entry name" value="UDPGT"/>
    <property type="match status" value="1"/>
</dbReference>
<dbReference type="EMBL" id="LFJN01000057">
    <property type="protein sequence ID" value="KPI34533.1"/>
    <property type="molecule type" value="Genomic_DNA"/>
</dbReference>
<organism evidence="4 5">
    <name type="scientific">Cyphellophora attinorum</name>
    <dbReference type="NCBI Taxonomy" id="1664694"/>
    <lineage>
        <taxon>Eukaryota</taxon>
        <taxon>Fungi</taxon>
        <taxon>Dikarya</taxon>
        <taxon>Ascomycota</taxon>
        <taxon>Pezizomycotina</taxon>
        <taxon>Eurotiomycetes</taxon>
        <taxon>Chaetothyriomycetidae</taxon>
        <taxon>Chaetothyriales</taxon>
        <taxon>Cyphellophoraceae</taxon>
        <taxon>Cyphellophora</taxon>
    </lineage>
</organism>
<dbReference type="GO" id="GO:0035251">
    <property type="term" value="F:UDP-glucosyltransferase activity"/>
    <property type="evidence" value="ECO:0007669"/>
    <property type="project" value="TreeGrafter"/>
</dbReference>
<keyword evidence="3" id="KW-0175">Coiled coil</keyword>
<dbReference type="PANTHER" id="PTHR48047:SF8">
    <property type="entry name" value="FLAVONOL 3-O-GLUCOSYLTRANSFERASE UGT89B1"/>
    <property type="match status" value="1"/>
</dbReference>
<feature type="coiled-coil region" evidence="3">
    <location>
        <begin position="431"/>
        <end position="458"/>
    </location>
</feature>
<dbReference type="CDD" id="cd03784">
    <property type="entry name" value="GT1_Gtf-like"/>
    <property type="match status" value="1"/>
</dbReference>
<accession>A0A0N1H2U9</accession>
<dbReference type="RefSeq" id="XP_017994496.1">
    <property type="nucleotide sequence ID" value="XM_018147783.1"/>
</dbReference>
<dbReference type="Proteomes" id="UP000038010">
    <property type="component" value="Unassembled WGS sequence"/>
</dbReference>
<dbReference type="VEuPathDB" id="FungiDB:AB675_7416"/>
<evidence type="ECO:0000256" key="3">
    <source>
        <dbReference type="SAM" id="Coils"/>
    </source>
</evidence>
<dbReference type="Gene3D" id="3.40.50.2000">
    <property type="entry name" value="Glycogen Phosphorylase B"/>
    <property type="match status" value="2"/>
</dbReference>
<keyword evidence="5" id="KW-1185">Reference proteome</keyword>
<dbReference type="PANTHER" id="PTHR48047">
    <property type="entry name" value="GLYCOSYLTRANSFERASE"/>
    <property type="match status" value="1"/>
</dbReference>
<dbReference type="GeneID" id="28739663"/>
<evidence type="ECO:0000313" key="4">
    <source>
        <dbReference type="EMBL" id="KPI34533.1"/>
    </source>
</evidence>
<comment type="caution">
    <text evidence="4">The sequence shown here is derived from an EMBL/GenBank/DDBJ whole genome shotgun (WGS) entry which is preliminary data.</text>
</comment>
<reference evidence="4 5" key="1">
    <citation type="submission" date="2015-06" db="EMBL/GenBank/DDBJ databases">
        <title>Draft genome of the ant-associated black yeast Phialophora attae CBS 131958.</title>
        <authorList>
            <person name="Moreno L.F."/>
            <person name="Stielow B.J."/>
            <person name="de Hoog S."/>
            <person name="Vicente V.A."/>
            <person name="Weiss V.A."/>
            <person name="de Vries M."/>
            <person name="Cruz L.M."/>
            <person name="Souza E.M."/>
        </authorList>
    </citation>
    <scope>NUCLEOTIDE SEQUENCE [LARGE SCALE GENOMIC DNA]</scope>
    <source>
        <strain evidence="4 5">CBS 131958</strain>
    </source>
</reference>
<keyword evidence="2 4" id="KW-0808">Transferase</keyword>
<dbReference type="OrthoDB" id="5835829at2759"/>